<sequence length="301" mass="35615">MKEFEYLEKIKNEIITIDNLNKKNDCFIRYLFSDEGNENIVLDFINGVMIDLNFQTFNNVVILNPFNLTKYLDGKESIVDVKCITEDNQTVIIEIQLQGNQYFIRRSLYYWANSYSSLLNKSENYTKLSPVISINVLDFILFNDIKDFHSCYLLKEIKHNKILTEHCMLHYIELPKFNLNNDKEKLSSWIKFFKGENMSNLIKENNIFEEVEKRCQSFIDSDPLINAYRKKEWNEYFYKDMMNVEREEGIKEGMKKGKLEGLKEGRISEQISMAKSMKTKNLDINLISEITGLTIDEIKKL</sequence>
<gene>
    <name evidence="1" type="ORF">EPJ79_04480</name>
</gene>
<name>A0A5C8D5C0_9SPIR</name>
<evidence type="ECO:0000313" key="1">
    <source>
        <dbReference type="EMBL" id="TXJ20406.1"/>
    </source>
</evidence>
<evidence type="ECO:0000313" key="2">
    <source>
        <dbReference type="Proteomes" id="UP000324638"/>
    </source>
</evidence>
<dbReference type="Pfam" id="PF12784">
    <property type="entry name" value="PDDEXK_2"/>
    <property type="match status" value="1"/>
</dbReference>
<dbReference type="AlphaFoldDB" id="A0A5C8D5C0"/>
<comment type="caution">
    <text evidence="1">The sequence shown here is derived from an EMBL/GenBank/DDBJ whole genome shotgun (WGS) entry which is preliminary data.</text>
</comment>
<reference evidence="1 2" key="1">
    <citation type="journal article" date="1992" name="Lakartidningen">
        <title>[Penicillin V and not amoxicillin is the first choice preparation in acute otitis].</title>
        <authorList>
            <person name="Kamme C."/>
            <person name="Lundgren K."/>
            <person name="Prellner K."/>
        </authorList>
    </citation>
    <scope>NUCLEOTIDE SEQUENCE [LARGE SCALE GENOMIC DNA]</scope>
    <source>
        <strain evidence="1 2">513A</strain>
    </source>
</reference>
<dbReference type="NCBIfam" id="TIGR01784">
    <property type="entry name" value="T_den_put_tspse"/>
    <property type="match status" value="1"/>
</dbReference>
<dbReference type="EMBL" id="SAXU01000001">
    <property type="protein sequence ID" value="TXJ20406.1"/>
    <property type="molecule type" value="Genomic_DNA"/>
</dbReference>
<organism evidence="1 2">
    <name type="scientific">Brachyspira aalborgi</name>
    <dbReference type="NCBI Taxonomy" id="29522"/>
    <lineage>
        <taxon>Bacteria</taxon>
        <taxon>Pseudomonadati</taxon>
        <taxon>Spirochaetota</taxon>
        <taxon>Spirochaetia</taxon>
        <taxon>Brachyspirales</taxon>
        <taxon>Brachyspiraceae</taxon>
        <taxon>Brachyspira</taxon>
    </lineage>
</organism>
<dbReference type="Proteomes" id="UP000324638">
    <property type="component" value="Unassembled WGS sequence"/>
</dbReference>
<accession>A0A5C8D5C0</accession>
<protein>
    <submittedName>
        <fullName evidence="1">Rpn family recombination-promoting nuclease/putative transposase</fullName>
    </submittedName>
</protein>
<dbReference type="RefSeq" id="WP_147738597.1">
    <property type="nucleotide sequence ID" value="NZ_SAXU01000001.1"/>
</dbReference>
<dbReference type="PANTHER" id="PTHR41317">
    <property type="entry name" value="PD-(D_E)XK NUCLEASE FAMILY TRANSPOSASE"/>
    <property type="match status" value="1"/>
</dbReference>
<dbReference type="PANTHER" id="PTHR41317:SF1">
    <property type="entry name" value="PD-(D_E)XK NUCLEASE FAMILY TRANSPOSASE"/>
    <property type="match status" value="1"/>
</dbReference>
<dbReference type="InterPro" id="IPR010106">
    <property type="entry name" value="RpnA"/>
</dbReference>
<proteinExistence type="predicted"/>